<dbReference type="GO" id="GO:0016020">
    <property type="term" value="C:membrane"/>
    <property type="evidence" value="ECO:0007669"/>
    <property type="project" value="TreeGrafter"/>
</dbReference>
<name>A0A6H5J2J0_9HYME</name>
<evidence type="ECO:0000313" key="3">
    <source>
        <dbReference type="Proteomes" id="UP000479190"/>
    </source>
</evidence>
<dbReference type="PANTHER" id="PTHR21879:SF9">
    <property type="entry name" value="OSIRIS 16"/>
    <property type="match status" value="1"/>
</dbReference>
<dbReference type="OrthoDB" id="6627399at2759"/>
<dbReference type="Proteomes" id="UP000479190">
    <property type="component" value="Unassembled WGS sequence"/>
</dbReference>
<evidence type="ECO:0008006" key="4">
    <source>
        <dbReference type="Google" id="ProtNLM"/>
    </source>
</evidence>
<gene>
    <name evidence="2" type="ORF">TBRA_LOCUS15393</name>
</gene>
<proteinExistence type="predicted"/>
<dbReference type="Pfam" id="PF07898">
    <property type="entry name" value="DUF1676"/>
    <property type="match status" value="2"/>
</dbReference>
<organism evidence="2 3">
    <name type="scientific">Trichogramma brassicae</name>
    <dbReference type="NCBI Taxonomy" id="86971"/>
    <lineage>
        <taxon>Eukaryota</taxon>
        <taxon>Metazoa</taxon>
        <taxon>Ecdysozoa</taxon>
        <taxon>Arthropoda</taxon>
        <taxon>Hexapoda</taxon>
        <taxon>Insecta</taxon>
        <taxon>Pterygota</taxon>
        <taxon>Neoptera</taxon>
        <taxon>Endopterygota</taxon>
        <taxon>Hymenoptera</taxon>
        <taxon>Apocrita</taxon>
        <taxon>Proctotrupomorpha</taxon>
        <taxon>Chalcidoidea</taxon>
        <taxon>Trichogrammatidae</taxon>
        <taxon>Trichogramma</taxon>
    </lineage>
</organism>
<evidence type="ECO:0000313" key="2">
    <source>
        <dbReference type="EMBL" id="CAB0043805.1"/>
    </source>
</evidence>
<feature type="chain" id="PRO_5026300005" description="Osiris 16" evidence="1">
    <location>
        <begin position="26"/>
        <end position="727"/>
    </location>
</feature>
<keyword evidence="1" id="KW-0732">Signal</keyword>
<keyword evidence="3" id="KW-1185">Reference proteome</keyword>
<dbReference type="InterPro" id="IPR012464">
    <property type="entry name" value="DUF1676"/>
</dbReference>
<evidence type="ECO:0000256" key="1">
    <source>
        <dbReference type="SAM" id="SignalP"/>
    </source>
</evidence>
<feature type="signal peptide" evidence="1">
    <location>
        <begin position="1"/>
        <end position="25"/>
    </location>
</feature>
<accession>A0A6H5J2J0</accession>
<dbReference type="EMBL" id="CADCXV010001349">
    <property type="protein sequence ID" value="CAB0043805.1"/>
    <property type="molecule type" value="Genomic_DNA"/>
</dbReference>
<protein>
    <recommendedName>
        <fullName evidence="4">Osiris 16</fullName>
    </recommendedName>
</protein>
<dbReference type="PANTHER" id="PTHR21879">
    <property type="entry name" value="FI03362P-RELATED-RELATED"/>
    <property type="match status" value="1"/>
</dbReference>
<reference evidence="2 3" key="1">
    <citation type="submission" date="2020-02" db="EMBL/GenBank/DDBJ databases">
        <authorList>
            <person name="Ferguson B K."/>
        </authorList>
    </citation>
    <scope>NUCLEOTIDE SEQUENCE [LARGE SCALE GENOMIC DNA]</scope>
</reference>
<dbReference type="AlphaFoldDB" id="A0A6H5J2J0"/>
<sequence>MFAGSRSSVRLCLVIFCCLVASALAIEESSSNEAKLTSFMDDLNRRDSIEIVPSIVSLDKITEVNETSEKNIEEDPLMRRIDDFFDSRRLSIRFPSDGSSSDLFGRALGRKSYSFEMRGLISGASERHTICEARAAALVTCAARGSTSRSCRDSRAAPAVPNVLAACGAPTDLLYKAARGCCTWLRQSREWPSTRTKLKRIIVPILLALKLKAAIVLPIMLTLIGLIGIKGLGAGVLALLLSGAVALKALLTPSHIPTSYHPARITYAARPYVDDHYDVYDHHHGGGAWHRSQEDLLSQPQIHAWTPELVGLHQEQQQHQQQQYLHGYPELPNGRELRRERCTRQSCSLRGSRRSRLYYQVAAKVKANIRTVNATARAQHRLPAAFAGLVLGPVSFNPVNGPGRGSFQFFAGISREIAKMTVISSCALLLMLLVANNNRAAQAEIDRNTSASTAAPMDSWKKDCVKTYTSTCLKLDIVSFVDRLSEQENLGILPGVSVIKQNSSSSSDAPDVVANLARDFPKDVDKRMDAYLMHKIGTYLNNHAISIKLFDPRTFEATKKFNDAAMQQLDFDEKKSHDVESGRKKDKGYGSMMAGLMMMKGTLGALGFGALAMLAGKALMTGLMALMLSAIVGLKHLSSGGDHKTTYEIVSKPVYATTHSHSSEEHHAYPGYARNLETAPEVHMQQQIEKNHRYETQKQHEQQLHHSQEETIVTYGNVRERRRARYV</sequence>